<evidence type="ECO:0000256" key="1">
    <source>
        <dbReference type="PROSITE-ProRule" id="PRU00108"/>
    </source>
</evidence>
<evidence type="ECO:0000256" key="2">
    <source>
        <dbReference type="RuleBase" id="RU000682"/>
    </source>
</evidence>
<proteinExistence type="predicted"/>
<dbReference type="Pfam" id="PF00046">
    <property type="entry name" value="Homeodomain"/>
    <property type="match status" value="1"/>
</dbReference>
<sequence length="118" mass="13874">MQLERRVFLKRSLNKLMVKPQSIGCRINSALISVKHYKERLYRRRNVLSKAAKRYLEASYSIGCYPNKIERERIAKNCNLSPQQVRVWVRNPLMKFHLELTNNSLAIGAIVTRAEKMQ</sequence>
<dbReference type="EMBL" id="CP034460">
    <property type="protein sequence ID" value="QBM90249.1"/>
    <property type="molecule type" value="Genomic_DNA"/>
</dbReference>
<feature type="DNA-binding region" description="Homeobox" evidence="1">
    <location>
        <begin position="41"/>
        <end position="100"/>
    </location>
</feature>
<dbReference type="Gene3D" id="1.10.10.60">
    <property type="entry name" value="Homeodomain-like"/>
    <property type="match status" value="1"/>
</dbReference>
<dbReference type="InterPro" id="IPR009057">
    <property type="entry name" value="Homeodomain-like_sf"/>
</dbReference>
<evidence type="ECO:0000313" key="5">
    <source>
        <dbReference type="Proteomes" id="UP000292447"/>
    </source>
</evidence>
<evidence type="ECO:0000259" key="3">
    <source>
        <dbReference type="PROSITE" id="PS50071"/>
    </source>
</evidence>
<dbReference type="PROSITE" id="PS50071">
    <property type="entry name" value="HOMEOBOX_2"/>
    <property type="match status" value="1"/>
</dbReference>
<dbReference type="SMART" id="SM00389">
    <property type="entry name" value="HOX"/>
    <property type="match status" value="1"/>
</dbReference>
<accession>A0A4P6XSY7</accession>
<dbReference type="CDD" id="cd00086">
    <property type="entry name" value="homeodomain"/>
    <property type="match status" value="1"/>
</dbReference>
<dbReference type="AlphaFoldDB" id="A0A4P6XSY7"/>
<keyword evidence="1 2" id="KW-0371">Homeobox</keyword>
<gene>
    <name evidence="4" type="primary">MPUL0E04930</name>
    <name evidence="4" type="ORF">METSCH_E04930</name>
</gene>
<keyword evidence="1 2" id="KW-0539">Nucleus</keyword>
<organism evidence="4 5">
    <name type="scientific">Metschnikowia aff. pulcherrima</name>
    <dbReference type="NCBI Taxonomy" id="2163413"/>
    <lineage>
        <taxon>Eukaryota</taxon>
        <taxon>Fungi</taxon>
        <taxon>Dikarya</taxon>
        <taxon>Ascomycota</taxon>
        <taxon>Saccharomycotina</taxon>
        <taxon>Pichiomycetes</taxon>
        <taxon>Metschnikowiaceae</taxon>
        <taxon>Metschnikowia</taxon>
    </lineage>
</organism>
<keyword evidence="5" id="KW-1185">Reference proteome</keyword>
<dbReference type="InterPro" id="IPR001356">
    <property type="entry name" value="HD"/>
</dbReference>
<keyword evidence="1 2" id="KW-0238">DNA-binding</keyword>
<dbReference type="SUPFAM" id="SSF46689">
    <property type="entry name" value="Homeodomain-like"/>
    <property type="match status" value="1"/>
</dbReference>
<evidence type="ECO:0000313" key="4">
    <source>
        <dbReference type="EMBL" id="QBM90249.1"/>
    </source>
</evidence>
<dbReference type="GO" id="GO:0005634">
    <property type="term" value="C:nucleus"/>
    <property type="evidence" value="ECO:0007669"/>
    <property type="project" value="UniProtKB-SubCell"/>
</dbReference>
<feature type="domain" description="Homeobox" evidence="3">
    <location>
        <begin position="39"/>
        <end position="99"/>
    </location>
</feature>
<name>A0A4P6XSY7_9ASCO</name>
<protein>
    <submittedName>
        <fullName evidence="4">Homeobox domain-containing protein</fullName>
    </submittedName>
</protein>
<dbReference type="Proteomes" id="UP000292447">
    <property type="component" value="Chromosome V"/>
</dbReference>
<reference evidence="5" key="1">
    <citation type="submission" date="2019-03" db="EMBL/GenBank/DDBJ databases">
        <title>Snf2 controls pulcherriminic acid biosynthesis and connects pigmentation and antifungal activity of the yeast Metschnikowia pulcherrima.</title>
        <authorList>
            <person name="Gore-Lloyd D."/>
            <person name="Sumann I."/>
            <person name="Brachmann A.O."/>
            <person name="Schneeberger K."/>
            <person name="Ortiz-Merino R.A."/>
            <person name="Moreno-Beltran M."/>
            <person name="Schlaefli M."/>
            <person name="Kirner P."/>
            <person name="Santos Kron A."/>
            <person name="Wolfe K.H."/>
            <person name="Piel J."/>
            <person name="Ahrens C.H."/>
            <person name="Henk D."/>
            <person name="Freimoser F.M."/>
        </authorList>
    </citation>
    <scope>NUCLEOTIDE SEQUENCE [LARGE SCALE GENOMIC DNA]</scope>
    <source>
        <strain evidence="5">APC 1.2</strain>
    </source>
</reference>
<comment type="subcellular location">
    <subcellularLocation>
        <location evidence="1 2">Nucleus</location>
    </subcellularLocation>
</comment>
<dbReference type="GO" id="GO:0003677">
    <property type="term" value="F:DNA binding"/>
    <property type="evidence" value="ECO:0007669"/>
    <property type="project" value="UniProtKB-UniRule"/>
</dbReference>